<dbReference type="PANTHER" id="PTHR24412">
    <property type="entry name" value="KELCH PROTEIN"/>
    <property type="match status" value="1"/>
</dbReference>
<dbReference type="SUPFAM" id="SSF50965">
    <property type="entry name" value="Galactose oxidase, central domain"/>
    <property type="match status" value="1"/>
</dbReference>
<evidence type="ECO:0000256" key="1">
    <source>
        <dbReference type="ARBA" id="ARBA00022441"/>
    </source>
</evidence>
<dbReference type="SMART" id="SM00612">
    <property type="entry name" value="Kelch"/>
    <property type="match status" value="5"/>
</dbReference>
<protein>
    <submittedName>
        <fullName evidence="3">Kelch-like protein 17</fullName>
    </submittedName>
</protein>
<sequence length="396" mass="40510">MTSTTLAAATGQWTPQGELPEAACWYGQYDTALQLRNEKKQVLVLAGADGKSAALAKAWLYTPGADASHAGTWSPAGQLPGAPRRLHAATLLADGDVLVTGGTSGPGLSPALQAAAVFHTKTGTWTTTTDMHEGRWGHAAALMADNKVLVSGGYTVRSGDSARALASAEVYDPEHKTWTAVKPMNDARGGHTAVPFKDGRVLVCGGSAPIAPGQEAALAFCELYVPANQAWSATGNLTTPRSRHQALPLSATTALVIGGSTPGVPGDGTYDPYPALGVELYDLGTQKWKAAEPAPGGRGHHRAVPLGAGKVLVIGGTGEVRDAAGYQSVLIYDTAQGSWTPAAGLASGRWAFAAVALSATEVLVTGGTVRSGLAAADPQTDDLTRSTELFRIGGGP</sequence>
<dbReference type="Pfam" id="PF01344">
    <property type="entry name" value="Kelch_1"/>
    <property type="match status" value="1"/>
</dbReference>
<evidence type="ECO:0000256" key="2">
    <source>
        <dbReference type="ARBA" id="ARBA00022737"/>
    </source>
</evidence>
<dbReference type="Gene3D" id="2.120.10.80">
    <property type="entry name" value="Kelch-type beta propeller"/>
    <property type="match status" value="2"/>
</dbReference>
<accession>A0AAU2JXT5</accession>
<keyword evidence="2" id="KW-0677">Repeat</keyword>
<name>A0AAU2JXT5_9ACTN</name>
<dbReference type="EMBL" id="CP108264">
    <property type="protein sequence ID" value="WTU77620.1"/>
    <property type="molecule type" value="Genomic_DNA"/>
</dbReference>
<dbReference type="AlphaFoldDB" id="A0AAU2JXT5"/>
<dbReference type="InterPro" id="IPR006652">
    <property type="entry name" value="Kelch_1"/>
</dbReference>
<reference evidence="3" key="1">
    <citation type="submission" date="2022-10" db="EMBL/GenBank/DDBJ databases">
        <title>The complete genomes of actinobacterial strains from the NBC collection.</title>
        <authorList>
            <person name="Joergensen T.S."/>
            <person name="Alvarez Arevalo M."/>
            <person name="Sterndorff E.B."/>
            <person name="Faurdal D."/>
            <person name="Vuksanovic O."/>
            <person name="Mourched A.-S."/>
            <person name="Charusanti P."/>
            <person name="Shaw S."/>
            <person name="Blin K."/>
            <person name="Weber T."/>
        </authorList>
    </citation>
    <scope>NUCLEOTIDE SEQUENCE</scope>
    <source>
        <strain evidence="3">NBC_00049</strain>
    </source>
</reference>
<evidence type="ECO:0000313" key="3">
    <source>
        <dbReference type="EMBL" id="WTU77620.1"/>
    </source>
</evidence>
<dbReference type="PANTHER" id="PTHR24412:SF489">
    <property type="entry name" value="RING FINGER DOMAIN AND KELCH REPEAT-CONTAINING PROTEIN DDB_G0271372"/>
    <property type="match status" value="1"/>
</dbReference>
<organism evidence="3">
    <name type="scientific">Streptomyces sp. NBC_00049</name>
    <dbReference type="NCBI Taxonomy" id="2903617"/>
    <lineage>
        <taxon>Bacteria</taxon>
        <taxon>Bacillati</taxon>
        <taxon>Actinomycetota</taxon>
        <taxon>Actinomycetes</taxon>
        <taxon>Kitasatosporales</taxon>
        <taxon>Streptomycetaceae</taxon>
        <taxon>Streptomyces</taxon>
    </lineage>
</organism>
<dbReference type="InterPro" id="IPR011043">
    <property type="entry name" value="Gal_Oxase/kelch_b-propeller"/>
</dbReference>
<gene>
    <name evidence="3" type="ORF">OG327_32215</name>
</gene>
<keyword evidence="1" id="KW-0880">Kelch repeat</keyword>
<dbReference type="InterPro" id="IPR015915">
    <property type="entry name" value="Kelch-typ_b-propeller"/>
</dbReference>
<proteinExistence type="predicted"/>